<name>X0RH81_9ZZZZ</name>
<comment type="caution">
    <text evidence="1">The sequence shown here is derived from an EMBL/GenBank/DDBJ whole genome shotgun (WGS) entry which is preliminary data.</text>
</comment>
<evidence type="ECO:0000313" key="1">
    <source>
        <dbReference type="EMBL" id="GAF68123.1"/>
    </source>
</evidence>
<protein>
    <recommendedName>
        <fullName evidence="2">Tail terminator</fullName>
    </recommendedName>
</protein>
<dbReference type="EMBL" id="BARS01005057">
    <property type="protein sequence ID" value="GAF68123.1"/>
    <property type="molecule type" value="Genomic_DNA"/>
</dbReference>
<proteinExistence type="predicted"/>
<organism evidence="1">
    <name type="scientific">marine sediment metagenome</name>
    <dbReference type="NCBI Taxonomy" id="412755"/>
    <lineage>
        <taxon>unclassified sequences</taxon>
        <taxon>metagenomes</taxon>
        <taxon>ecological metagenomes</taxon>
    </lineage>
</organism>
<gene>
    <name evidence="1" type="ORF">S01H1_09905</name>
</gene>
<sequence>MVRKLMAEIADIATAMVDALNGHTFPMAFTATREYAPLADLKDMGVLHVTVVPSGIELLPLARHLAQDDVTVDVAIQQKLKTMDVAESDVLMAMVELIGDYIRQRGTFAPGQWLGATNLPIYSQEHMREMRVFTSVISVTLRVHKQWPG</sequence>
<evidence type="ECO:0008006" key="2">
    <source>
        <dbReference type="Google" id="ProtNLM"/>
    </source>
</evidence>
<dbReference type="AlphaFoldDB" id="X0RH81"/>
<accession>X0RH81</accession>
<reference evidence="1" key="1">
    <citation type="journal article" date="2014" name="Front. Microbiol.">
        <title>High frequency of phylogenetically diverse reductive dehalogenase-homologous genes in deep subseafloor sedimentary metagenomes.</title>
        <authorList>
            <person name="Kawai M."/>
            <person name="Futagami T."/>
            <person name="Toyoda A."/>
            <person name="Takaki Y."/>
            <person name="Nishi S."/>
            <person name="Hori S."/>
            <person name="Arai W."/>
            <person name="Tsubouchi T."/>
            <person name="Morono Y."/>
            <person name="Uchiyama I."/>
            <person name="Ito T."/>
            <person name="Fujiyama A."/>
            <person name="Inagaki F."/>
            <person name="Takami H."/>
        </authorList>
    </citation>
    <scope>NUCLEOTIDE SEQUENCE</scope>
    <source>
        <strain evidence="1">Expedition CK06-06</strain>
    </source>
</reference>